<keyword evidence="8" id="KW-1185">Reference proteome</keyword>
<dbReference type="InterPro" id="IPR009019">
    <property type="entry name" value="KH_sf_prok-type"/>
</dbReference>
<dbReference type="NCBIfam" id="TIGR00231">
    <property type="entry name" value="small_GTP"/>
    <property type="match status" value="1"/>
</dbReference>
<evidence type="ECO:0000313" key="8">
    <source>
        <dbReference type="Proteomes" id="UP001530315"/>
    </source>
</evidence>
<dbReference type="SUPFAM" id="SSF52540">
    <property type="entry name" value="P-loop containing nucleoside triphosphate hydrolases"/>
    <property type="match status" value="1"/>
</dbReference>
<keyword evidence="4" id="KW-0342">GTP-binding</keyword>
<dbReference type="EMBL" id="JALLAZ020000737">
    <property type="protein sequence ID" value="KAL3788234.1"/>
    <property type="molecule type" value="Genomic_DNA"/>
</dbReference>
<feature type="domain" description="G" evidence="5">
    <location>
        <begin position="65"/>
        <end position="166"/>
    </location>
</feature>
<comment type="caution">
    <text evidence="7">The sequence shown here is derived from an EMBL/GenBank/DDBJ whole genome shotgun (WGS) entry which is preliminary data.</text>
</comment>
<dbReference type="InterPro" id="IPR004044">
    <property type="entry name" value="KH_dom_type_2"/>
</dbReference>
<accession>A0ABD3PKR5</accession>
<dbReference type="GO" id="GO:0005525">
    <property type="term" value="F:GTP binding"/>
    <property type="evidence" value="ECO:0007669"/>
    <property type="project" value="UniProtKB-KW"/>
</dbReference>
<dbReference type="PANTHER" id="PTHR42698">
    <property type="entry name" value="GTPASE ERA"/>
    <property type="match status" value="1"/>
</dbReference>
<dbReference type="HAMAP" id="MF_00367">
    <property type="entry name" value="GTPase_Era"/>
    <property type="match status" value="1"/>
</dbReference>
<dbReference type="AlphaFoldDB" id="A0ABD3PKR5"/>
<keyword evidence="3" id="KW-0694">RNA-binding</keyword>
<gene>
    <name evidence="7" type="ORF">ACHAW5_000830</name>
</gene>
<feature type="domain" description="KH type-2" evidence="6">
    <location>
        <begin position="370"/>
        <end position="427"/>
    </location>
</feature>
<proteinExistence type="inferred from homology"/>
<evidence type="ECO:0000256" key="4">
    <source>
        <dbReference type="ARBA" id="ARBA00023134"/>
    </source>
</evidence>
<name>A0ABD3PKR5_9STRA</name>
<evidence type="ECO:0000313" key="7">
    <source>
        <dbReference type="EMBL" id="KAL3788234.1"/>
    </source>
</evidence>
<dbReference type="SUPFAM" id="SSF54814">
    <property type="entry name" value="Prokaryotic type KH domain (KH-domain type II)"/>
    <property type="match status" value="1"/>
</dbReference>
<dbReference type="CDD" id="cd22534">
    <property type="entry name" value="KH-II_Era"/>
    <property type="match status" value="1"/>
</dbReference>
<organism evidence="7 8">
    <name type="scientific">Stephanodiscus triporus</name>
    <dbReference type="NCBI Taxonomy" id="2934178"/>
    <lineage>
        <taxon>Eukaryota</taxon>
        <taxon>Sar</taxon>
        <taxon>Stramenopiles</taxon>
        <taxon>Ochrophyta</taxon>
        <taxon>Bacillariophyta</taxon>
        <taxon>Coscinodiscophyceae</taxon>
        <taxon>Thalassiosirophycidae</taxon>
        <taxon>Stephanodiscales</taxon>
        <taxon>Stephanodiscaceae</taxon>
        <taxon>Stephanodiscus</taxon>
    </lineage>
</organism>
<comment type="similarity">
    <text evidence="1">Belongs to the TRAFAC class TrmE-Era-EngA-EngB-Septin-like GTPase superfamily. Era GTPase family.</text>
</comment>
<dbReference type="InterPro" id="IPR005225">
    <property type="entry name" value="Small_GTP-bd"/>
</dbReference>
<dbReference type="InterPro" id="IPR006073">
    <property type="entry name" value="GTP-bd"/>
</dbReference>
<evidence type="ECO:0008006" key="9">
    <source>
        <dbReference type="Google" id="ProtNLM"/>
    </source>
</evidence>
<dbReference type="InterPro" id="IPR027417">
    <property type="entry name" value="P-loop_NTPase"/>
</dbReference>
<protein>
    <recommendedName>
        <fullName evidence="9">GTPase Era, mitochondrial</fullName>
    </recommendedName>
</protein>
<evidence type="ECO:0000259" key="5">
    <source>
        <dbReference type="Pfam" id="PF01926"/>
    </source>
</evidence>
<dbReference type="Pfam" id="PF01926">
    <property type="entry name" value="MMR_HSR1"/>
    <property type="match status" value="1"/>
</dbReference>
<keyword evidence="2" id="KW-0547">Nucleotide-binding</keyword>
<evidence type="ECO:0000256" key="1">
    <source>
        <dbReference type="ARBA" id="ARBA00007921"/>
    </source>
</evidence>
<dbReference type="GO" id="GO:0003723">
    <property type="term" value="F:RNA binding"/>
    <property type="evidence" value="ECO:0007669"/>
    <property type="project" value="UniProtKB-KW"/>
</dbReference>
<dbReference type="Gene3D" id="3.40.50.300">
    <property type="entry name" value="P-loop containing nucleotide triphosphate hydrolases"/>
    <property type="match status" value="1"/>
</dbReference>
<evidence type="ECO:0000256" key="3">
    <source>
        <dbReference type="ARBA" id="ARBA00022884"/>
    </source>
</evidence>
<dbReference type="InterPro" id="IPR015946">
    <property type="entry name" value="KH_dom-like_a/b"/>
</dbReference>
<evidence type="ECO:0000256" key="2">
    <source>
        <dbReference type="ARBA" id="ARBA00022741"/>
    </source>
</evidence>
<dbReference type="Proteomes" id="UP001530315">
    <property type="component" value="Unassembled WGS sequence"/>
</dbReference>
<dbReference type="Gene3D" id="3.30.300.20">
    <property type="match status" value="1"/>
</dbReference>
<evidence type="ECO:0000259" key="6">
    <source>
        <dbReference type="Pfam" id="PF07650"/>
    </source>
</evidence>
<dbReference type="Pfam" id="PF07650">
    <property type="entry name" value="KH_2"/>
    <property type="match status" value="1"/>
</dbReference>
<sequence>MMAFRPLCHHRIVALSSKPFLSILKSYTIRSSPCHAIHSSVDLVEAHPTAVSSETKSAPLRKRLDVALVGAPNAGKSQLLNSLIGSKVAAVSRKRHTTRTGILGARTFDDTQLVFIDTPGFLHHKMGVKEGVRKLLGVASSEMECADFTLLVVDAARNLEEDMKRTLISLIFLALRSRGRNEDGLRVGQTNDTASRGKAPLNKFAVVVNKVDLVNPKEKLLLVANDVGSMAESCIRRLLEQRRSPSKVGLGDLVDDVLQNYTEEEGFDKVHEDDIALFAEITPEFLFTAAIKKDDEGVDDVLGLLLERATPSREWIVDPDSPTGMSPVEQVEEIIREKLYRCLHREVPHSVTQQNRMFRLIEPSTSKSDTAEVNLLRIHQDLIVRTKSHQRLVLGSGGKTLERIRSTAVRDLEEAFECEVDLNLNVRISTSNNEASLESESEGAITFTL</sequence>
<reference evidence="7 8" key="1">
    <citation type="submission" date="2024-10" db="EMBL/GenBank/DDBJ databases">
        <title>Updated reference genomes for cyclostephanoid diatoms.</title>
        <authorList>
            <person name="Roberts W.R."/>
            <person name="Alverson A.J."/>
        </authorList>
    </citation>
    <scope>NUCLEOTIDE SEQUENCE [LARGE SCALE GENOMIC DNA]</scope>
    <source>
        <strain evidence="7 8">AJA276-08</strain>
    </source>
</reference>
<dbReference type="PANTHER" id="PTHR42698:SF1">
    <property type="entry name" value="GTPASE ERA, MITOCHONDRIAL"/>
    <property type="match status" value="1"/>
</dbReference>
<dbReference type="InterPro" id="IPR005662">
    <property type="entry name" value="GTPase_Era-like"/>
</dbReference>